<feature type="region of interest" description="Disordered" evidence="1">
    <location>
        <begin position="30"/>
        <end position="155"/>
    </location>
</feature>
<evidence type="ECO:0000256" key="1">
    <source>
        <dbReference type="SAM" id="MobiDB-lite"/>
    </source>
</evidence>
<feature type="chain" id="PRO_5004742670" description="Peptidase" evidence="3">
    <location>
        <begin position="30"/>
        <end position="431"/>
    </location>
</feature>
<dbReference type="AlphaFoldDB" id="V5XE20"/>
<gene>
    <name evidence="4" type="ORF">D174_19945</name>
</gene>
<feature type="transmembrane region" description="Helical" evidence="2">
    <location>
        <begin position="402"/>
        <end position="425"/>
    </location>
</feature>
<evidence type="ECO:0000313" key="4">
    <source>
        <dbReference type="EMBL" id="AHC26685.1"/>
    </source>
</evidence>
<dbReference type="Proteomes" id="UP000018763">
    <property type="component" value="Chromosome"/>
</dbReference>
<evidence type="ECO:0000256" key="2">
    <source>
        <dbReference type="SAM" id="Phobius"/>
    </source>
</evidence>
<feature type="signal peptide" evidence="3">
    <location>
        <begin position="1"/>
        <end position="29"/>
    </location>
</feature>
<feature type="compositionally biased region" description="Acidic residues" evidence="1">
    <location>
        <begin position="48"/>
        <end position="67"/>
    </location>
</feature>
<dbReference type="EMBL" id="CP006936">
    <property type="protein sequence ID" value="AHC26685.1"/>
    <property type="molecule type" value="Genomic_DNA"/>
</dbReference>
<dbReference type="GeneID" id="43451726"/>
<sequence>MSSRTVRLTAAAAITATATLFAVPAVAVADPYDDDDGTVQVDSPPAEEPAEEPQPEPEQQPEPEPAPEPEPQPAPEPEPEPALGSAPDSEPDQAGETGAQQDDPGAPSYSPGADPDTQPGADDPAPSEQAPDADTNPDDSNPDDTTPDIASPDIADIDAGDLETATRAEPEFSEATEASVTQIEQLESLVESQYLSESSSVVTQWDSSWVQYTQWYQPMLISPYRTPVTIAYVADGRPYITELAPLRPTVLTVPQAGVHSFTAVVNDPAGRVTNVSVGSFSGGGYVPAPGQPPPPKPTVPTTYENVLVSFKLGDASYKPVVVKKVVDLGDDPARSLTKVLLDEETPAWGTWGPTDSGRRSFTVSLTDRLPGLSTPGTDLPPGYRLQAEERSTAEKADSSTPVLAWVAAGLGGIAVLAVIGAVVSARRRRQG</sequence>
<keyword evidence="3" id="KW-0732">Signal</keyword>
<keyword evidence="2" id="KW-1133">Transmembrane helix</keyword>
<dbReference type="RefSeq" id="WP_023986082.1">
    <property type="nucleotide sequence ID" value="NC_023036.2"/>
</dbReference>
<feature type="compositionally biased region" description="Acidic residues" evidence="1">
    <location>
        <begin position="135"/>
        <end position="146"/>
    </location>
</feature>
<evidence type="ECO:0000313" key="5">
    <source>
        <dbReference type="Proteomes" id="UP000018763"/>
    </source>
</evidence>
<protein>
    <recommendedName>
        <fullName evidence="6">Peptidase</fullName>
    </recommendedName>
</protein>
<keyword evidence="5" id="KW-1185">Reference proteome</keyword>
<evidence type="ECO:0000256" key="3">
    <source>
        <dbReference type="SAM" id="SignalP"/>
    </source>
</evidence>
<name>V5XE20_MYCNE</name>
<reference evidence="4 5" key="1">
    <citation type="journal article" date="2014" name="Genome Announc.">
        <title>Complete Genome Sequence of Sterol-Transforming Mycobacterium neoaurum Strain VKM Ac-1815D.</title>
        <authorList>
            <person name="Shtratnikova V.Y."/>
            <person name="Bragin E.Y."/>
            <person name="Dovbnya D.V."/>
            <person name="Pekov Y.A."/>
            <person name="Schelkunov M.I."/>
            <person name="Strizhov N."/>
            <person name="Ivashina T.V."/>
            <person name="Ashapkin V.V."/>
            <person name="Donova M.V."/>
        </authorList>
    </citation>
    <scope>NUCLEOTIDE SEQUENCE [LARGE SCALE GENOMIC DNA]</scope>
    <source>
        <strain evidence="4 5">VKM Ac-1815D</strain>
    </source>
</reference>
<evidence type="ECO:0008006" key="6">
    <source>
        <dbReference type="Google" id="ProtNLM"/>
    </source>
</evidence>
<proteinExistence type="predicted"/>
<keyword evidence="2" id="KW-0472">Membrane</keyword>
<accession>V5XE20</accession>
<keyword evidence="2" id="KW-0812">Transmembrane</keyword>
<organism evidence="4 5">
    <name type="scientific">Mycolicibacterium neoaurum VKM Ac-1815D</name>
    <dbReference type="NCBI Taxonomy" id="700508"/>
    <lineage>
        <taxon>Bacteria</taxon>
        <taxon>Bacillati</taxon>
        <taxon>Actinomycetota</taxon>
        <taxon>Actinomycetes</taxon>
        <taxon>Mycobacteriales</taxon>
        <taxon>Mycobacteriaceae</taxon>
        <taxon>Mycolicibacterium</taxon>
    </lineage>
</organism>